<name>A0A5C6NMU6_9TELE</name>
<dbReference type="Proteomes" id="UP000324091">
    <property type="component" value="Chromosome 2"/>
</dbReference>
<proteinExistence type="predicted"/>
<organism evidence="2 3">
    <name type="scientific">Takifugu flavidus</name>
    <name type="common">sansaifugu</name>
    <dbReference type="NCBI Taxonomy" id="433684"/>
    <lineage>
        <taxon>Eukaryota</taxon>
        <taxon>Metazoa</taxon>
        <taxon>Chordata</taxon>
        <taxon>Craniata</taxon>
        <taxon>Vertebrata</taxon>
        <taxon>Euteleostomi</taxon>
        <taxon>Actinopterygii</taxon>
        <taxon>Neopterygii</taxon>
        <taxon>Teleostei</taxon>
        <taxon>Neoteleostei</taxon>
        <taxon>Acanthomorphata</taxon>
        <taxon>Eupercaria</taxon>
        <taxon>Tetraodontiformes</taxon>
        <taxon>Tetradontoidea</taxon>
        <taxon>Tetraodontidae</taxon>
        <taxon>Takifugu</taxon>
    </lineage>
</organism>
<evidence type="ECO:0000313" key="3">
    <source>
        <dbReference type="Proteomes" id="UP000324091"/>
    </source>
</evidence>
<dbReference type="AlphaFoldDB" id="A0A5C6NMU6"/>
<evidence type="ECO:0000313" key="2">
    <source>
        <dbReference type="EMBL" id="TWW67510.1"/>
    </source>
</evidence>
<accession>A0A5C6NMU6</accession>
<comment type="caution">
    <text evidence="2">The sequence shown here is derived from an EMBL/GenBank/DDBJ whole genome shotgun (WGS) entry which is preliminary data.</text>
</comment>
<feature type="region of interest" description="Disordered" evidence="1">
    <location>
        <begin position="59"/>
        <end position="85"/>
    </location>
</feature>
<evidence type="ECO:0000256" key="1">
    <source>
        <dbReference type="SAM" id="MobiDB-lite"/>
    </source>
</evidence>
<protein>
    <submittedName>
        <fullName evidence="2">Uncharacterized protein</fullName>
    </submittedName>
</protein>
<dbReference type="EMBL" id="RHFK02000012">
    <property type="protein sequence ID" value="TWW67510.1"/>
    <property type="molecule type" value="Genomic_DNA"/>
</dbReference>
<reference evidence="2 3" key="1">
    <citation type="submission" date="2019-04" db="EMBL/GenBank/DDBJ databases">
        <title>Chromosome genome assembly for Takifugu flavidus.</title>
        <authorList>
            <person name="Xiao S."/>
        </authorList>
    </citation>
    <scope>NUCLEOTIDE SEQUENCE [LARGE SCALE GENOMIC DNA]</scope>
    <source>
        <strain evidence="2">HTHZ2018</strain>
        <tissue evidence="2">Muscle</tissue>
    </source>
</reference>
<sequence length="85" mass="9314">MEKDGRHMLYICAMQLLGGVYVSAGRAAVVPPHAFRGGQVNVGAFLHPSHMRSGIVMDQEEPRSHCTSVGSDNRSQDFIPKDFIT</sequence>
<gene>
    <name evidence="2" type="ORF">D4764_02G0005510</name>
</gene>
<keyword evidence="3" id="KW-1185">Reference proteome</keyword>